<dbReference type="GO" id="GO:0016655">
    <property type="term" value="F:oxidoreductase activity, acting on NAD(P)H, quinone or similar compound as acceptor"/>
    <property type="evidence" value="ECO:0007669"/>
    <property type="project" value="TreeGrafter"/>
</dbReference>
<dbReference type="PANTHER" id="PTHR43590:SF1">
    <property type="entry name" value="ARSENIC RESISTANCE PROTEIN ARSH (AFU_ORTHOLOGUE AFUA_5G15030)"/>
    <property type="match status" value="1"/>
</dbReference>
<dbReference type="InterPro" id="IPR014063">
    <property type="entry name" value="Arsenate-R_ArsH"/>
</dbReference>
<dbReference type="AlphaFoldDB" id="A0A081CDW5"/>
<reference evidence="2" key="1">
    <citation type="journal article" date="2014" name="Genome Announc.">
        <title>Draft Genome Sequence of the Yeast Pseudozyma antarctica Type Strain JCM10317, a Producer of the Glycolipid Biosurfactants, Mannosylerythritol Lipids.</title>
        <authorList>
            <person name="Saika A."/>
            <person name="Koike H."/>
            <person name="Hori T."/>
            <person name="Fukuoka T."/>
            <person name="Sato S."/>
            <person name="Habe H."/>
            <person name="Kitamoto D."/>
            <person name="Morita T."/>
        </authorList>
    </citation>
    <scope>NUCLEOTIDE SEQUENCE [LARGE SCALE GENOMIC DNA]</scope>
    <source>
        <strain evidence="2">JCM 10317</strain>
    </source>
</reference>
<dbReference type="HOGENOM" id="CLU_055322_0_0_1"/>
<evidence type="ECO:0000313" key="1">
    <source>
        <dbReference type="EMBL" id="GAK64861.1"/>
    </source>
</evidence>
<dbReference type="SUPFAM" id="SSF52218">
    <property type="entry name" value="Flavoproteins"/>
    <property type="match status" value="1"/>
</dbReference>
<accession>A0A081CDW5</accession>
<dbReference type="Proteomes" id="UP000053758">
    <property type="component" value="Unassembled WGS sequence"/>
</dbReference>
<dbReference type="Gene3D" id="3.40.50.360">
    <property type="match status" value="1"/>
</dbReference>
<dbReference type="GeneID" id="26303906"/>
<dbReference type="InterPro" id="IPR029039">
    <property type="entry name" value="Flavoprotein-like_sf"/>
</dbReference>
<proteinExistence type="predicted"/>
<evidence type="ECO:0000313" key="2">
    <source>
        <dbReference type="Proteomes" id="UP000053758"/>
    </source>
</evidence>
<dbReference type="PANTHER" id="PTHR43590">
    <property type="entry name" value="ARSENIC RESISTANCE PROTEIN ARSH (AFU_ORTHOLOGUE AFUA_5G15030)"/>
    <property type="match status" value="1"/>
</dbReference>
<dbReference type="EMBL" id="DF830074">
    <property type="protein sequence ID" value="GAK64861.1"/>
    <property type="molecule type" value="Genomic_DNA"/>
</dbReference>
<keyword evidence="2" id="KW-1185">Reference proteome</keyword>
<gene>
    <name evidence="1" type="ORF">PAN0_007c3077</name>
</gene>
<name>A0A081CDW5_PSEA2</name>
<dbReference type="Pfam" id="PF03358">
    <property type="entry name" value="FMN_red"/>
    <property type="match status" value="1"/>
</dbReference>
<protein>
    <submittedName>
        <fullName evidence="1">Arsenate resistance ArsH</fullName>
    </submittedName>
</protein>
<organism evidence="1 2">
    <name type="scientific">Pseudozyma antarctica</name>
    <name type="common">Yeast</name>
    <name type="synonym">Candida antarctica</name>
    <dbReference type="NCBI Taxonomy" id="84753"/>
    <lineage>
        <taxon>Eukaryota</taxon>
        <taxon>Fungi</taxon>
        <taxon>Dikarya</taxon>
        <taxon>Basidiomycota</taxon>
        <taxon>Ustilaginomycotina</taxon>
        <taxon>Ustilaginomycetes</taxon>
        <taxon>Ustilaginales</taxon>
        <taxon>Ustilaginaceae</taxon>
        <taxon>Moesziomyces</taxon>
    </lineage>
</organism>
<sequence>MVSTSELSSASASAYTPFLDSAFYTGDVSDDWTYKIASQDQLDQLSEARQMHQALPRPLRVLVLYGSNRQRSFSKLMSFEAARILHHLGCEVRVFDPHGLPLKDDDDTVRPFLSPTSDGQTVGTDAHPKVQELRQLVTWSEAHFWCSPEQHGNLTGIMKTMIDHIPLSLGSVRPTQGKVLAVSQVNGGSQSFNAVNSLRILGRWMRMFTIPNQASLPKAWTQFTPEGRMMDSSNRERLVDVVEELVKVSCLFYGRDDTFATRWSERKEKAQVGRLLSQAEKEQAKGSN</sequence>
<dbReference type="OrthoDB" id="8300214at2759"/>
<dbReference type="InterPro" id="IPR005025">
    <property type="entry name" value="FMN_Rdtase-like_dom"/>
</dbReference>
<dbReference type="RefSeq" id="XP_014656648.1">
    <property type="nucleotide sequence ID" value="XM_014801162.1"/>
</dbReference>